<proteinExistence type="predicted"/>
<sequence>MIRSYWFPLVIGLLIVLTSAAMLAALQPVAQPGAALDGVELLALTEVTQLEQRIMAEGEYLVGLRLGLKVDPLATELPLRLRLRHEGGLPRDLINLEVPLGATEQGVLEVRFAPIFTRATLHTSSPTLQLILEPPPLPEGADVRILVSRQTEPHGSVVVNGELDPIFALAFTPIYQHQRLDALWPVSRMAAQRPGPLGWPPFYPLLVGSFLVALMVALKHVLLVSRESG</sequence>
<dbReference type="AlphaFoldDB" id="A0A2A6RKM6"/>
<evidence type="ECO:0000313" key="3">
    <source>
        <dbReference type="Proteomes" id="UP000220527"/>
    </source>
</evidence>
<comment type="caution">
    <text evidence="2">The sequence shown here is derived from an EMBL/GenBank/DDBJ whole genome shotgun (WGS) entry which is preliminary data.</text>
</comment>
<dbReference type="EMBL" id="NQWI01000026">
    <property type="protein sequence ID" value="PDW03592.1"/>
    <property type="molecule type" value="Genomic_DNA"/>
</dbReference>
<name>A0A2A6RKM6_9CHLR</name>
<gene>
    <name evidence="2" type="ORF">CJ255_07950</name>
</gene>
<organism evidence="2 3">
    <name type="scientific">Candidatus Viridilinea mediisalina</name>
    <dbReference type="NCBI Taxonomy" id="2024553"/>
    <lineage>
        <taxon>Bacteria</taxon>
        <taxon>Bacillati</taxon>
        <taxon>Chloroflexota</taxon>
        <taxon>Chloroflexia</taxon>
        <taxon>Chloroflexales</taxon>
        <taxon>Chloroflexineae</taxon>
        <taxon>Oscillochloridaceae</taxon>
        <taxon>Candidatus Viridilinea</taxon>
    </lineage>
</organism>
<reference evidence="3" key="1">
    <citation type="submission" date="2017-08" db="EMBL/GenBank/DDBJ databases">
        <authorList>
            <person name="Grouzdev D.S."/>
            <person name="Gaisin V.A."/>
            <person name="Rysina M.S."/>
            <person name="Gorlenko V.M."/>
        </authorList>
    </citation>
    <scope>NUCLEOTIDE SEQUENCE [LARGE SCALE GENOMIC DNA]</scope>
    <source>
        <strain evidence="3">Kir15-3F</strain>
    </source>
</reference>
<keyword evidence="3" id="KW-1185">Reference proteome</keyword>
<keyword evidence="1" id="KW-1133">Transmembrane helix</keyword>
<keyword evidence="1" id="KW-0812">Transmembrane</keyword>
<dbReference type="Proteomes" id="UP000220527">
    <property type="component" value="Unassembled WGS sequence"/>
</dbReference>
<accession>A0A2A6RKM6</accession>
<protein>
    <submittedName>
        <fullName evidence="2">Uncharacterized protein</fullName>
    </submittedName>
</protein>
<evidence type="ECO:0000256" key="1">
    <source>
        <dbReference type="SAM" id="Phobius"/>
    </source>
</evidence>
<feature type="transmembrane region" description="Helical" evidence="1">
    <location>
        <begin position="202"/>
        <end position="224"/>
    </location>
</feature>
<evidence type="ECO:0000313" key="2">
    <source>
        <dbReference type="EMBL" id="PDW03592.1"/>
    </source>
</evidence>
<keyword evidence="1" id="KW-0472">Membrane</keyword>
<dbReference type="RefSeq" id="WP_097643554.1">
    <property type="nucleotide sequence ID" value="NZ_NQWI01000026.1"/>
</dbReference>